<evidence type="ECO:0000313" key="2">
    <source>
        <dbReference type="EMBL" id="VDP69914.1"/>
    </source>
</evidence>
<dbReference type="AlphaFoldDB" id="A0A183A9D9"/>
<dbReference type="EMBL" id="UZAN01040514">
    <property type="protein sequence ID" value="VDP69914.1"/>
    <property type="molecule type" value="Genomic_DNA"/>
</dbReference>
<dbReference type="OrthoDB" id="6296397at2759"/>
<reference evidence="2 3" key="2">
    <citation type="submission" date="2018-11" db="EMBL/GenBank/DDBJ databases">
        <authorList>
            <consortium name="Pathogen Informatics"/>
        </authorList>
    </citation>
    <scope>NUCLEOTIDE SEQUENCE [LARGE SCALE GENOMIC DNA]</scope>
    <source>
        <strain evidence="2 3">Egypt</strain>
    </source>
</reference>
<sequence length="106" mass="11822">MLQPILFGLPVIAILVGFCAQTESTPVAMFDPQAEYLTSLRVDSALERCIQLIGTQSVQRFRKSVTSANVPGINNFSQMEQLRQCMLQQFAGKVPYNRWSIIEGIA</sequence>
<proteinExistence type="predicted"/>
<gene>
    <name evidence="2" type="ORF">ECPE_LOCUS3574</name>
</gene>
<keyword evidence="1" id="KW-0732">Signal</keyword>
<reference evidence="4" key="1">
    <citation type="submission" date="2016-06" db="UniProtKB">
        <authorList>
            <consortium name="WormBaseParasite"/>
        </authorList>
    </citation>
    <scope>IDENTIFICATION</scope>
</reference>
<dbReference type="WBParaSite" id="ECPE_0000357701-mRNA-1">
    <property type="protein sequence ID" value="ECPE_0000357701-mRNA-1"/>
    <property type="gene ID" value="ECPE_0000357701"/>
</dbReference>
<organism evidence="4">
    <name type="scientific">Echinostoma caproni</name>
    <dbReference type="NCBI Taxonomy" id="27848"/>
    <lineage>
        <taxon>Eukaryota</taxon>
        <taxon>Metazoa</taxon>
        <taxon>Spiralia</taxon>
        <taxon>Lophotrochozoa</taxon>
        <taxon>Platyhelminthes</taxon>
        <taxon>Trematoda</taxon>
        <taxon>Digenea</taxon>
        <taxon>Plagiorchiida</taxon>
        <taxon>Echinostomata</taxon>
        <taxon>Echinostomatoidea</taxon>
        <taxon>Echinostomatidae</taxon>
        <taxon>Echinostoma</taxon>
    </lineage>
</organism>
<protein>
    <submittedName>
        <fullName evidence="4">Conserved secreted protein</fullName>
    </submittedName>
</protein>
<evidence type="ECO:0000313" key="3">
    <source>
        <dbReference type="Proteomes" id="UP000272942"/>
    </source>
</evidence>
<feature type="chain" id="PRO_5043137910" evidence="1">
    <location>
        <begin position="25"/>
        <end position="106"/>
    </location>
</feature>
<feature type="signal peptide" evidence="1">
    <location>
        <begin position="1"/>
        <end position="24"/>
    </location>
</feature>
<evidence type="ECO:0000313" key="4">
    <source>
        <dbReference type="WBParaSite" id="ECPE_0000357701-mRNA-1"/>
    </source>
</evidence>
<name>A0A183A9D9_9TREM</name>
<accession>A0A183A9D9</accession>
<keyword evidence="3" id="KW-1185">Reference proteome</keyword>
<evidence type="ECO:0000256" key="1">
    <source>
        <dbReference type="SAM" id="SignalP"/>
    </source>
</evidence>
<dbReference type="Proteomes" id="UP000272942">
    <property type="component" value="Unassembled WGS sequence"/>
</dbReference>